<dbReference type="AlphaFoldDB" id="A0A0F1AVD2"/>
<dbReference type="Proteomes" id="UP000033352">
    <property type="component" value="Unassembled WGS sequence"/>
</dbReference>
<reference evidence="1 2" key="1">
    <citation type="submission" date="2015-03" db="EMBL/GenBank/DDBJ databases">
        <authorList>
            <person name="McCorrison J."/>
            <person name="Sanka R."/>
            <person name="Adams M."/>
            <person name="Brinkac L."/>
            <person name="Nierman W."/>
            <person name="Sutton G."/>
            <person name="Nelson K."/>
            <person name="Kiedrowski L."/>
            <person name="Guerrero D."/>
            <person name="Bonomo R."/>
        </authorList>
    </citation>
    <scope>NUCLEOTIDE SEQUENCE [LARGE SCALE GENOMIC DNA]</scope>
    <source>
        <strain evidence="1 2">35699</strain>
    </source>
</reference>
<dbReference type="RefSeq" id="WP_045286124.1">
    <property type="nucleotide sequence ID" value="NZ_JZYX01000036.1"/>
</dbReference>
<accession>A0A0F1AVD2</accession>
<evidence type="ECO:0000313" key="1">
    <source>
        <dbReference type="EMBL" id="KJN24905.1"/>
    </source>
</evidence>
<name>A0A0F1AVD2_9ENTR</name>
<comment type="caution">
    <text evidence="1">The sequence shown here is derived from an EMBL/GenBank/DDBJ whole genome shotgun (WGS) entry which is preliminary data.</text>
</comment>
<dbReference type="OrthoDB" id="6469631at2"/>
<organism evidence="1 2">
    <name type="scientific">Enterobacter sichuanensis</name>
    <dbReference type="NCBI Taxonomy" id="2071710"/>
    <lineage>
        <taxon>Bacteria</taxon>
        <taxon>Pseudomonadati</taxon>
        <taxon>Pseudomonadota</taxon>
        <taxon>Gammaproteobacteria</taxon>
        <taxon>Enterobacterales</taxon>
        <taxon>Enterobacteriaceae</taxon>
        <taxon>Enterobacter</taxon>
        <taxon>Enterobacter cloacae complex</taxon>
    </lineage>
</organism>
<gene>
    <name evidence="1" type="ORF">SS37_16710</name>
</gene>
<proteinExistence type="predicted"/>
<evidence type="ECO:0000313" key="2">
    <source>
        <dbReference type="Proteomes" id="UP000033352"/>
    </source>
</evidence>
<protein>
    <submittedName>
        <fullName evidence="1">Uncharacterized protein</fullName>
    </submittedName>
</protein>
<dbReference type="EMBL" id="JZYX01000036">
    <property type="protein sequence ID" value="KJN24905.1"/>
    <property type="molecule type" value="Genomic_DNA"/>
</dbReference>
<sequence length="165" mass="18874">MPIIDYPDWLPLAQKASKNMTLDTGFQTDQPAVGPAIFQNLTDDLKVTWSLTWIFTLDQERAFQQWLRSPNYLNRGLNWFRMNINLGGSGLQLQELHFTQMPVQTSIDGGVVTWTGTVIANHLYNADDEFDDIIIELPPPWDSWLDIVVTGYPDNRDPESLPRVP</sequence>
<dbReference type="PATRIC" id="fig|1619248.3.peg.2712"/>